<dbReference type="Proteomes" id="UP000242972">
    <property type="component" value="Unassembled WGS sequence"/>
</dbReference>
<evidence type="ECO:0000256" key="5">
    <source>
        <dbReference type="ARBA" id="ARBA00022692"/>
    </source>
</evidence>
<evidence type="ECO:0000256" key="4">
    <source>
        <dbReference type="ARBA" id="ARBA00022448"/>
    </source>
</evidence>
<dbReference type="PANTHER" id="PTHR22888">
    <property type="entry name" value="CYTOCHROME C OXIDASE, SUBUNIT II"/>
    <property type="match status" value="1"/>
</dbReference>
<evidence type="ECO:0000256" key="8">
    <source>
        <dbReference type="ARBA" id="ARBA00022982"/>
    </source>
</evidence>
<gene>
    <name evidence="17" type="ORF">C7B46_18345</name>
</gene>
<dbReference type="PROSITE" id="PS00078">
    <property type="entry name" value="COX2"/>
    <property type="match status" value="1"/>
</dbReference>
<keyword evidence="7" id="KW-1278">Translocase</keyword>
<dbReference type="EC" id="7.1.1.9" evidence="3"/>
<feature type="transmembrane region" description="Helical" evidence="15">
    <location>
        <begin position="88"/>
        <end position="107"/>
    </location>
</feature>
<evidence type="ECO:0000256" key="15">
    <source>
        <dbReference type="SAM" id="Phobius"/>
    </source>
</evidence>
<dbReference type="GO" id="GO:0004129">
    <property type="term" value="F:cytochrome-c oxidase activity"/>
    <property type="evidence" value="ECO:0007669"/>
    <property type="project" value="UniProtKB-EC"/>
</dbReference>
<dbReference type="GO" id="GO:0016020">
    <property type="term" value="C:membrane"/>
    <property type="evidence" value="ECO:0007669"/>
    <property type="project" value="UniProtKB-SubCell"/>
</dbReference>
<organism evidence="17 18">
    <name type="scientific">Sulfobacillus benefaciens</name>
    <dbReference type="NCBI Taxonomy" id="453960"/>
    <lineage>
        <taxon>Bacteria</taxon>
        <taxon>Bacillati</taxon>
        <taxon>Bacillota</taxon>
        <taxon>Clostridia</taxon>
        <taxon>Eubacteriales</taxon>
        <taxon>Clostridiales Family XVII. Incertae Sedis</taxon>
        <taxon>Sulfobacillus</taxon>
    </lineage>
</organism>
<proteinExistence type="inferred from homology"/>
<evidence type="ECO:0000256" key="10">
    <source>
        <dbReference type="ARBA" id="ARBA00023008"/>
    </source>
</evidence>
<evidence type="ECO:0000259" key="16">
    <source>
        <dbReference type="PROSITE" id="PS50857"/>
    </source>
</evidence>
<dbReference type="InterPro" id="IPR036257">
    <property type="entry name" value="Cyt_c_oxidase_su2_TM_sf"/>
</dbReference>
<dbReference type="EMBL" id="PXYW01000086">
    <property type="protein sequence ID" value="PSR29721.1"/>
    <property type="molecule type" value="Genomic_DNA"/>
</dbReference>
<keyword evidence="9 15" id="KW-1133">Transmembrane helix</keyword>
<keyword evidence="5 15" id="KW-0812">Transmembrane</keyword>
<dbReference type="Pfam" id="PF00116">
    <property type="entry name" value="COX2"/>
    <property type="match status" value="1"/>
</dbReference>
<dbReference type="InterPro" id="IPR001505">
    <property type="entry name" value="Copper_CuA"/>
</dbReference>
<keyword evidence="11 15" id="KW-0472">Membrane</keyword>
<evidence type="ECO:0000256" key="11">
    <source>
        <dbReference type="ARBA" id="ARBA00023136"/>
    </source>
</evidence>
<reference evidence="17 18" key="1">
    <citation type="journal article" date="2014" name="BMC Genomics">
        <title>Comparison of environmental and isolate Sulfobacillus genomes reveals diverse carbon, sulfur, nitrogen, and hydrogen metabolisms.</title>
        <authorList>
            <person name="Justice N.B."/>
            <person name="Norman A."/>
            <person name="Brown C.T."/>
            <person name="Singh A."/>
            <person name="Thomas B.C."/>
            <person name="Banfield J.F."/>
        </authorList>
    </citation>
    <scope>NUCLEOTIDE SEQUENCE [LARGE SCALE GENOMIC DNA]</scope>
    <source>
        <strain evidence="17">AMDSBA4</strain>
    </source>
</reference>
<evidence type="ECO:0000256" key="14">
    <source>
        <dbReference type="ARBA" id="ARBA00047816"/>
    </source>
</evidence>
<evidence type="ECO:0000313" key="18">
    <source>
        <dbReference type="Proteomes" id="UP000242972"/>
    </source>
</evidence>
<keyword evidence="4" id="KW-0813">Transport</keyword>
<dbReference type="PANTHER" id="PTHR22888:SF9">
    <property type="entry name" value="CYTOCHROME C OXIDASE SUBUNIT 2"/>
    <property type="match status" value="1"/>
</dbReference>
<keyword evidence="8" id="KW-0249">Electron transport</keyword>
<sequence length="271" mass="31059">MGDLVIFVVLWIVLSLVAEWALGLAKAHTLYYIIASQGFIAEKAFNFLATWLTPVFVFVVLFLIFTLIRFHAPDGKPVKSSQQTMRNMGFTIFWVGLSFALNIMFFLHPTSSDLEQMFSAWEPARNRGDLVVDVTARQWEWIYTYPQYGIKQAVNNLGEDELELPVDRKVKFVLRSYDPFHTYDVYAGVIHDFWIPAFGMKEAVVPGLTRYEYIRPMQIASYQTNPMVRVQCAEVCGPGHPWMESPVNIVSTGQFARWIKLQQKLQAQAGS</sequence>
<dbReference type="InterPro" id="IPR002429">
    <property type="entry name" value="CcO_II-like_C"/>
</dbReference>
<dbReference type="PROSITE" id="PS50857">
    <property type="entry name" value="COX2_CUA"/>
    <property type="match status" value="1"/>
</dbReference>
<name>A0A2T2X5D6_9FIRM</name>
<dbReference type="GO" id="GO:0042773">
    <property type="term" value="P:ATP synthesis coupled electron transport"/>
    <property type="evidence" value="ECO:0007669"/>
    <property type="project" value="TreeGrafter"/>
</dbReference>
<dbReference type="SUPFAM" id="SSF49503">
    <property type="entry name" value="Cupredoxins"/>
    <property type="match status" value="1"/>
</dbReference>
<dbReference type="GO" id="GO:0005507">
    <property type="term" value="F:copper ion binding"/>
    <property type="evidence" value="ECO:0007669"/>
    <property type="project" value="InterPro"/>
</dbReference>
<evidence type="ECO:0000256" key="1">
    <source>
        <dbReference type="ARBA" id="ARBA00004141"/>
    </source>
</evidence>
<keyword evidence="10" id="KW-0186">Copper</keyword>
<evidence type="ECO:0000256" key="2">
    <source>
        <dbReference type="ARBA" id="ARBA00007866"/>
    </source>
</evidence>
<comment type="similarity">
    <text evidence="2">Belongs to the cytochrome c oxidase subunit 2 family.</text>
</comment>
<evidence type="ECO:0000256" key="13">
    <source>
        <dbReference type="ARBA" id="ARBA00031399"/>
    </source>
</evidence>
<feature type="transmembrane region" description="Helical" evidence="15">
    <location>
        <begin position="49"/>
        <end position="68"/>
    </location>
</feature>
<dbReference type="Gene3D" id="1.10.287.90">
    <property type="match status" value="1"/>
</dbReference>
<dbReference type="AlphaFoldDB" id="A0A2T2X5D6"/>
<evidence type="ECO:0000256" key="3">
    <source>
        <dbReference type="ARBA" id="ARBA00012949"/>
    </source>
</evidence>
<comment type="catalytic activity">
    <reaction evidence="14">
        <text>4 Fe(II)-[cytochrome c] + O2 + 8 H(+)(in) = 4 Fe(III)-[cytochrome c] + 2 H2O + 4 H(+)(out)</text>
        <dbReference type="Rhea" id="RHEA:11436"/>
        <dbReference type="Rhea" id="RHEA-COMP:10350"/>
        <dbReference type="Rhea" id="RHEA-COMP:14399"/>
        <dbReference type="ChEBI" id="CHEBI:15377"/>
        <dbReference type="ChEBI" id="CHEBI:15378"/>
        <dbReference type="ChEBI" id="CHEBI:15379"/>
        <dbReference type="ChEBI" id="CHEBI:29033"/>
        <dbReference type="ChEBI" id="CHEBI:29034"/>
        <dbReference type="EC" id="7.1.1.9"/>
    </reaction>
</comment>
<accession>A0A2T2X5D6</accession>
<dbReference type="InterPro" id="IPR008972">
    <property type="entry name" value="Cupredoxin"/>
</dbReference>
<evidence type="ECO:0000256" key="6">
    <source>
        <dbReference type="ARBA" id="ARBA00022723"/>
    </source>
</evidence>
<comment type="caution">
    <text evidence="17">The sequence shown here is derived from an EMBL/GenBank/DDBJ whole genome shotgun (WGS) entry which is preliminary data.</text>
</comment>
<evidence type="ECO:0000256" key="7">
    <source>
        <dbReference type="ARBA" id="ARBA00022967"/>
    </source>
</evidence>
<protein>
    <recommendedName>
        <fullName evidence="3">cytochrome-c oxidase</fullName>
        <ecNumber evidence="3">7.1.1.9</ecNumber>
    </recommendedName>
    <alternativeName>
        <fullName evidence="13">Cytochrome aa3 subunit 2</fullName>
    </alternativeName>
</protein>
<comment type="function">
    <text evidence="12">Subunits I and II form the functional core of the enzyme complex. Electrons originating in cytochrome c are transferred via heme a and Cu(A) to the binuclear center formed by heme a3 and Cu(B).</text>
</comment>
<dbReference type="InterPro" id="IPR045187">
    <property type="entry name" value="CcO_II"/>
</dbReference>
<comment type="subcellular location">
    <subcellularLocation>
        <location evidence="1">Membrane</location>
        <topology evidence="1">Multi-pass membrane protein</topology>
    </subcellularLocation>
</comment>
<feature type="domain" description="Cytochrome oxidase subunit II copper A binding" evidence="16">
    <location>
        <begin position="127"/>
        <end position="261"/>
    </location>
</feature>
<keyword evidence="6" id="KW-0479">Metal-binding</keyword>
<evidence type="ECO:0000256" key="9">
    <source>
        <dbReference type="ARBA" id="ARBA00022989"/>
    </source>
</evidence>
<evidence type="ECO:0000313" key="17">
    <source>
        <dbReference type="EMBL" id="PSR29721.1"/>
    </source>
</evidence>
<dbReference type="Gene3D" id="2.60.40.420">
    <property type="entry name" value="Cupredoxins - blue copper proteins"/>
    <property type="match status" value="1"/>
</dbReference>
<evidence type="ECO:0000256" key="12">
    <source>
        <dbReference type="ARBA" id="ARBA00024688"/>
    </source>
</evidence>